<comment type="pathway">
    <text evidence="1">Purine metabolism; ppGpp biosynthesis; ppGpp from GTP: step 1/2.</text>
</comment>
<dbReference type="InterPro" id="IPR004095">
    <property type="entry name" value="TGS"/>
</dbReference>
<dbReference type="Gene3D" id="3.10.20.30">
    <property type="match status" value="1"/>
</dbReference>
<dbReference type="NCBIfam" id="TIGR00691">
    <property type="entry name" value="spoT_relA"/>
    <property type="match status" value="1"/>
</dbReference>
<comment type="caution">
    <text evidence="12">The sequence shown here is derived from an EMBL/GenBank/DDBJ whole genome shotgun (WGS) entry which is preliminary data.</text>
</comment>
<dbReference type="Pfam" id="PF13328">
    <property type="entry name" value="HD_4"/>
    <property type="match status" value="1"/>
</dbReference>
<proteinExistence type="inferred from homology"/>
<dbReference type="EMBL" id="LSDC01000030">
    <property type="protein sequence ID" value="KXB61944.1"/>
    <property type="molecule type" value="Genomic_DNA"/>
</dbReference>
<dbReference type="Proteomes" id="UP000070355">
    <property type="component" value="Unassembled WGS sequence"/>
</dbReference>
<evidence type="ECO:0000259" key="10">
    <source>
        <dbReference type="PROSITE" id="PS51831"/>
    </source>
</evidence>
<dbReference type="InterPro" id="IPR006674">
    <property type="entry name" value="HD_domain"/>
</dbReference>
<dbReference type="InterPro" id="IPR012675">
    <property type="entry name" value="Beta-grasp_dom_sf"/>
</dbReference>
<dbReference type="InterPro" id="IPR045600">
    <property type="entry name" value="RelA/SpoT_AH_RIS"/>
</dbReference>
<dbReference type="PROSITE" id="PS51831">
    <property type="entry name" value="HD"/>
    <property type="match status" value="1"/>
</dbReference>
<comment type="catalytic activity">
    <reaction evidence="8">
        <text>GTP + ATP = guanosine 3'-diphosphate 5'-triphosphate + AMP</text>
        <dbReference type="Rhea" id="RHEA:22088"/>
        <dbReference type="ChEBI" id="CHEBI:30616"/>
        <dbReference type="ChEBI" id="CHEBI:37565"/>
        <dbReference type="ChEBI" id="CHEBI:142410"/>
        <dbReference type="ChEBI" id="CHEBI:456215"/>
        <dbReference type="EC" id="2.7.6.5"/>
    </reaction>
</comment>
<dbReference type="InterPro" id="IPR012676">
    <property type="entry name" value="TGS-like"/>
</dbReference>
<dbReference type="GO" id="GO:0015970">
    <property type="term" value="P:guanosine tetraphosphate biosynthetic process"/>
    <property type="evidence" value="ECO:0007669"/>
    <property type="project" value="UniProtKB-UniPathway"/>
</dbReference>
<keyword evidence="4" id="KW-0547">Nucleotide-binding</keyword>
<dbReference type="InterPro" id="IPR033655">
    <property type="entry name" value="TGS_RelA/SpoT"/>
</dbReference>
<evidence type="ECO:0000259" key="11">
    <source>
        <dbReference type="PROSITE" id="PS51880"/>
    </source>
</evidence>
<keyword evidence="12" id="KW-0808">Transferase</keyword>
<comment type="similarity">
    <text evidence="9">Belongs to the relA/spoT family.</text>
</comment>
<dbReference type="Pfam" id="PF19296">
    <property type="entry name" value="RelA_AH_RIS"/>
    <property type="match status" value="1"/>
</dbReference>
<dbReference type="Gene3D" id="3.30.460.10">
    <property type="entry name" value="Beta Polymerase, domain 2"/>
    <property type="match status" value="1"/>
</dbReference>
<dbReference type="InterPro" id="IPR003607">
    <property type="entry name" value="HD/PDEase_dom"/>
</dbReference>
<keyword evidence="12" id="KW-0418">Kinase</keyword>
<dbReference type="SUPFAM" id="SSF55021">
    <property type="entry name" value="ACT-like"/>
    <property type="match status" value="1"/>
</dbReference>
<dbReference type="CDD" id="cd00077">
    <property type="entry name" value="HDc"/>
    <property type="match status" value="1"/>
</dbReference>
<dbReference type="Pfam" id="PF02824">
    <property type="entry name" value="TGS"/>
    <property type="match status" value="1"/>
</dbReference>
<dbReference type="InterPro" id="IPR004811">
    <property type="entry name" value="RelA/Spo_fam"/>
</dbReference>
<feature type="domain" description="TGS" evidence="11">
    <location>
        <begin position="424"/>
        <end position="485"/>
    </location>
</feature>
<dbReference type="PATRIC" id="fig|1379.3.peg.507"/>
<protein>
    <recommendedName>
        <fullName evidence="3">GTP pyrophosphokinase</fullName>
        <ecNumber evidence="2">2.7.6.5</ecNumber>
    </recommendedName>
    <alternativeName>
        <fullName evidence="6">(p)ppGpp synthase</fullName>
    </alternativeName>
    <alternativeName>
        <fullName evidence="5">ATP:GTP 3'-pyrophosphotransferase</fullName>
    </alternativeName>
    <alternativeName>
        <fullName evidence="7">ppGpp synthase I</fullName>
    </alternativeName>
</protein>
<comment type="function">
    <text evidence="9">In eubacteria ppGpp (guanosine 3'-diphosphate 5'-diphosphate) is a mediator of the stringent response that coordinates a variety of cellular activities in response to changes in nutritional abundance.</text>
</comment>
<dbReference type="GO" id="GO:0016301">
    <property type="term" value="F:kinase activity"/>
    <property type="evidence" value="ECO:0007669"/>
    <property type="project" value="UniProtKB-KW"/>
</dbReference>
<dbReference type="InterPro" id="IPR007685">
    <property type="entry name" value="RelA_SpoT"/>
</dbReference>
<dbReference type="Gene3D" id="1.10.3210.10">
    <property type="entry name" value="Hypothetical protein af1432"/>
    <property type="match status" value="1"/>
</dbReference>
<evidence type="ECO:0000256" key="3">
    <source>
        <dbReference type="ARBA" id="ARBA00019852"/>
    </source>
</evidence>
<evidence type="ECO:0000313" key="12">
    <source>
        <dbReference type="EMBL" id="KXB61944.1"/>
    </source>
</evidence>
<dbReference type="AlphaFoldDB" id="A0A134A2M2"/>
<dbReference type="SMART" id="SM00471">
    <property type="entry name" value="HDc"/>
    <property type="match status" value="1"/>
</dbReference>
<dbReference type="SMART" id="SM00954">
    <property type="entry name" value="RelA_SpoT"/>
    <property type="match status" value="1"/>
</dbReference>
<dbReference type="CDD" id="cd05399">
    <property type="entry name" value="NT_Rel-Spo_like"/>
    <property type="match status" value="1"/>
</dbReference>
<dbReference type="FunFam" id="1.10.3210.10:FF:000001">
    <property type="entry name" value="GTP pyrophosphokinase RelA"/>
    <property type="match status" value="1"/>
</dbReference>
<evidence type="ECO:0000256" key="7">
    <source>
        <dbReference type="ARBA" id="ARBA00033308"/>
    </source>
</evidence>
<dbReference type="Gene3D" id="3.30.70.260">
    <property type="match status" value="1"/>
</dbReference>
<dbReference type="Pfam" id="PF04607">
    <property type="entry name" value="RelA_SpoT"/>
    <property type="match status" value="1"/>
</dbReference>
<dbReference type="InterPro" id="IPR045865">
    <property type="entry name" value="ACT-like_dom_sf"/>
</dbReference>
<keyword evidence="4" id="KW-0342">GTP-binding</keyword>
<accession>A0A134A2M2</accession>
<name>A0A134A2M2_9BACL</name>
<dbReference type="GO" id="GO:0008728">
    <property type="term" value="F:GTP diphosphokinase activity"/>
    <property type="evidence" value="ECO:0007669"/>
    <property type="project" value="UniProtKB-EC"/>
</dbReference>
<dbReference type="GO" id="GO:0005886">
    <property type="term" value="C:plasma membrane"/>
    <property type="evidence" value="ECO:0007669"/>
    <property type="project" value="TreeGrafter"/>
</dbReference>
<dbReference type="SUPFAM" id="SSF81271">
    <property type="entry name" value="TGS-like"/>
    <property type="match status" value="1"/>
</dbReference>
<dbReference type="Pfam" id="PF13291">
    <property type="entry name" value="ACT_4"/>
    <property type="match status" value="1"/>
</dbReference>
<reference evidence="13" key="1">
    <citation type="submission" date="2016-01" db="EMBL/GenBank/DDBJ databases">
        <authorList>
            <person name="Mitreva M."/>
            <person name="Pepin K.H."/>
            <person name="Mihindukulasuriya K.A."/>
            <person name="Fulton R."/>
            <person name="Fronick C."/>
            <person name="O'Laughlin M."/>
            <person name="Miner T."/>
            <person name="Herter B."/>
            <person name="Rosa B.A."/>
            <person name="Cordes M."/>
            <person name="Tomlinson C."/>
            <person name="Wollam A."/>
            <person name="Palsikar V.B."/>
            <person name="Mardis E.R."/>
            <person name="Wilson R.K."/>
        </authorList>
    </citation>
    <scope>NUCLEOTIDE SEQUENCE [LARGE SCALE GENOMIC DNA]</scope>
    <source>
        <strain evidence="13">DNF01167</strain>
    </source>
</reference>
<feature type="domain" description="HD" evidence="10">
    <location>
        <begin position="82"/>
        <end position="181"/>
    </location>
</feature>
<dbReference type="CDD" id="cd01668">
    <property type="entry name" value="TGS_RSH"/>
    <property type="match status" value="1"/>
</dbReference>
<dbReference type="PANTHER" id="PTHR21262:SF31">
    <property type="entry name" value="GTP PYROPHOSPHOKINASE"/>
    <property type="match status" value="1"/>
</dbReference>
<dbReference type="FunFam" id="3.30.460.10:FF:000001">
    <property type="entry name" value="GTP pyrophosphokinase RelA"/>
    <property type="match status" value="1"/>
</dbReference>
<evidence type="ECO:0000256" key="2">
    <source>
        <dbReference type="ARBA" id="ARBA00013251"/>
    </source>
</evidence>
<dbReference type="InterPro" id="IPR002912">
    <property type="entry name" value="ACT_dom"/>
</dbReference>
<evidence type="ECO:0000256" key="9">
    <source>
        <dbReference type="RuleBase" id="RU003847"/>
    </source>
</evidence>
<sequence>MENIIILVNYGKFSCFCGIIKGRLNYERGGISVNLEYPYNYENVEDMASKYLPEEQIEIIRKAYEFAKIAHEGQFRKSGEPYILHPVQVAGILTELKLDYATICAGFLHDVVEDTKYTFDDIKETFGEDIAVIVDGVTKLDKVKFRSKKQSQAENHRKLFVSIAKDLRVIFVKLADRLHNMRTMKYMREEKQREISSETLEIYAPLAHRLGISSVKWELEDTSLRYLHPSQYFSIVGMMKQKRSAREESIKDACSSITSILADNNIKAQVTGRPKHIYSIYKKMVKQNKTFDQIYDLLAVRVLVDSVADCYATLGLVNNLWVPIPGRIKDYIAMPKPNMYQSLHTTVIAPDGQTLEVQIRTYEMHEIAEKGIAAHWAYKEGKKVNRNNNFYEKLNWFQKIAENDETEATAESFMESLKVDLLSDKIYVFTPNSDIIELPKGSCIVDFAYAIHSEVGNKMVGATVNDKIEPFDYVLSTGEICDIRTSKNSTGPKRSWLEIATSSQTKSKIKAFFKKAAREENLVKGEILLKDEIKANNFDIDEVLTEENIAIALNKYKFANFEEMYVAIGYGGITANKVFARLTEKIRKEKMTQAKIEKLFNAEETKKIVTETGVYVKGVDNILVRLSKCCQPIPGDEIVGFITKGRGVTVHRHNCPNLSEEDHARLLDVEWVESLNARRYSVTLQIHAFDRELLLQNVLLTLSESRVEIKKLNSESKADKTCVITIGIYVKNVSECDYMIKKLRQIQDVYSVERIVK</sequence>
<dbReference type="PANTHER" id="PTHR21262">
    <property type="entry name" value="GUANOSINE-3',5'-BIS DIPHOSPHATE 3'-PYROPHOSPHOHYDROLASE"/>
    <property type="match status" value="1"/>
</dbReference>
<dbReference type="STRING" id="1379.HMPREF3186_00510"/>
<organism evidence="12 13">
    <name type="scientific">Gemella haemolysans</name>
    <dbReference type="NCBI Taxonomy" id="1379"/>
    <lineage>
        <taxon>Bacteria</taxon>
        <taxon>Bacillati</taxon>
        <taxon>Bacillota</taxon>
        <taxon>Bacilli</taxon>
        <taxon>Bacillales</taxon>
        <taxon>Gemellaceae</taxon>
        <taxon>Gemella</taxon>
    </lineage>
</organism>
<dbReference type="UniPathway" id="UPA00908">
    <property type="reaction ID" value="UER00884"/>
</dbReference>
<dbReference type="SUPFAM" id="SSF81301">
    <property type="entry name" value="Nucleotidyltransferase"/>
    <property type="match status" value="1"/>
</dbReference>
<gene>
    <name evidence="12" type="ORF">HMPREF3186_00510</name>
</gene>
<dbReference type="InterPro" id="IPR043519">
    <property type="entry name" value="NT_sf"/>
</dbReference>
<evidence type="ECO:0000256" key="4">
    <source>
        <dbReference type="ARBA" id="ARBA00023134"/>
    </source>
</evidence>
<dbReference type="FunFam" id="3.10.20.30:FF:000002">
    <property type="entry name" value="GTP pyrophosphokinase (RelA/SpoT)"/>
    <property type="match status" value="1"/>
</dbReference>
<dbReference type="PROSITE" id="PS51880">
    <property type="entry name" value="TGS"/>
    <property type="match status" value="1"/>
</dbReference>
<evidence type="ECO:0000256" key="8">
    <source>
        <dbReference type="ARBA" id="ARBA00048244"/>
    </source>
</evidence>
<evidence type="ECO:0000313" key="13">
    <source>
        <dbReference type="Proteomes" id="UP000070355"/>
    </source>
</evidence>
<evidence type="ECO:0000256" key="6">
    <source>
        <dbReference type="ARBA" id="ARBA00032407"/>
    </source>
</evidence>
<evidence type="ECO:0000256" key="1">
    <source>
        <dbReference type="ARBA" id="ARBA00004976"/>
    </source>
</evidence>
<dbReference type="SUPFAM" id="SSF109604">
    <property type="entry name" value="HD-domain/PDEase-like"/>
    <property type="match status" value="1"/>
</dbReference>
<dbReference type="GO" id="GO:0005525">
    <property type="term" value="F:GTP binding"/>
    <property type="evidence" value="ECO:0007669"/>
    <property type="project" value="UniProtKB-KW"/>
</dbReference>
<dbReference type="EC" id="2.7.6.5" evidence="2"/>
<evidence type="ECO:0000256" key="5">
    <source>
        <dbReference type="ARBA" id="ARBA00029754"/>
    </source>
</evidence>